<dbReference type="InterPro" id="IPR009027">
    <property type="entry name" value="Ribosomal_bL9/RNase_H1_N"/>
</dbReference>
<evidence type="ECO:0000256" key="1">
    <source>
        <dbReference type="ARBA" id="ARBA00010605"/>
    </source>
</evidence>
<dbReference type="HAMAP" id="MF_00503">
    <property type="entry name" value="Ribosomal_bL9"/>
    <property type="match status" value="1"/>
</dbReference>
<evidence type="ECO:0000313" key="10">
    <source>
        <dbReference type="Proteomes" id="UP000676649"/>
    </source>
</evidence>
<accession>A0A975MRJ9</accession>
<dbReference type="InterPro" id="IPR020594">
    <property type="entry name" value="Ribosomal_bL9_bac/chp"/>
</dbReference>
<proteinExistence type="inferred from homology"/>
<dbReference type="InterPro" id="IPR020069">
    <property type="entry name" value="Ribosomal_bL9_C"/>
</dbReference>
<dbReference type="EMBL" id="CP073754">
    <property type="protein sequence ID" value="QWF72204.1"/>
    <property type="molecule type" value="Genomic_DNA"/>
</dbReference>
<comment type="function">
    <text evidence="7">Binds to the 23S rRNA.</text>
</comment>
<dbReference type="SUPFAM" id="SSF55653">
    <property type="entry name" value="Ribosomal protein L9 C-domain"/>
    <property type="match status" value="1"/>
</dbReference>
<gene>
    <name evidence="7 9" type="primary">rplI</name>
    <name evidence="9" type="ORF">KEF85_07070</name>
</gene>
<dbReference type="InterPro" id="IPR036791">
    <property type="entry name" value="Ribosomal_bL9_C_sf"/>
</dbReference>
<evidence type="ECO:0000256" key="6">
    <source>
        <dbReference type="ARBA" id="ARBA00035292"/>
    </source>
</evidence>
<dbReference type="InterPro" id="IPR020070">
    <property type="entry name" value="Ribosomal_bL9_N"/>
</dbReference>
<dbReference type="Gene3D" id="3.10.430.100">
    <property type="entry name" value="Ribosomal protein L9, C-terminal domain"/>
    <property type="match status" value="1"/>
</dbReference>
<keyword evidence="2 7" id="KW-0699">rRNA-binding</keyword>
<dbReference type="KEGG" id="mpad:KEF85_07070"/>
<dbReference type="Pfam" id="PF01281">
    <property type="entry name" value="Ribosomal_L9_N"/>
    <property type="match status" value="1"/>
</dbReference>
<reference evidence="9" key="1">
    <citation type="submission" date="2021-04" db="EMBL/GenBank/DDBJ databases">
        <title>Draft genome sequence data of methanotrophic Methylovulum sp. strain S1L and Methylomonas sp. strain S2AM isolated from boreal lake water columns.</title>
        <authorList>
            <person name="Rissanen A.J."/>
            <person name="Mangayil R."/>
            <person name="Svenning M.M."/>
            <person name="Khanongnuch R."/>
        </authorList>
    </citation>
    <scope>NUCLEOTIDE SEQUENCE</scope>
    <source>
        <strain evidence="9">S2AM</strain>
    </source>
</reference>
<evidence type="ECO:0000256" key="7">
    <source>
        <dbReference type="HAMAP-Rule" id="MF_00503"/>
    </source>
</evidence>
<keyword evidence="10" id="KW-1185">Reference proteome</keyword>
<evidence type="ECO:0000256" key="2">
    <source>
        <dbReference type="ARBA" id="ARBA00022730"/>
    </source>
</evidence>
<feature type="domain" description="Ribosomal protein L9" evidence="8">
    <location>
        <begin position="13"/>
        <end position="40"/>
    </location>
</feature>
<evidence type="ECO:0000256" key="5">
    <source>
        <dbReference type="ARBA" id="ARBA00023274"/>
    </source>
</evidence>
<keyword evidence="3 7" id="KW-0694">RNA-binding</keyword>
<dbReference type="Gene3D" id="3.40.5.10">
    <property type="entry name" value="Ribosomal protein L9, N-terminal domain"/>
    <property type="match status" value="1"/>
</dbReference>
<protein>
    <recommendedName>
        <fullName evidence="6 7">Large ribosomal subunit protein bL9</fullName>
    </recommendedName>
</protein>
<dbReference type="AlphaFoldDB" id="A0A975MRJ9"/>
<dbReference type="InterPro" id="IPR036935">
    <property type="entry name" value="Ribosomal_bL9_N_sf"/>
</dbReference>
<dbReference type="RefSeq" id="WP_215584468.1">
    <property type="nucleotide sequence ID" value="NZ_CP073754.1"/>
</dbReference>
<dbReference type="Pfam" id="PF03948">
    <property type="entry name" value="Ribosomal_L9_C"/>
    <property type="match status" value="1"/>
</dbReference>
<dbReference type="GO" id="GO:0006412">
    <property type="term" value="P:translation"/>
    <property type="evidence" value="ECO:0007669"/>
    <property type="project" value="UniProtKB-UniRule"/>
</dbReference>
<evidence type="ECO:0000256" key="3">
    <source>
        <dbReference type="ARBA" id="ARBA00022884"/>
    </source>
</evidence>
<dbReference type="PROSITE" id="PS00651">
    <property type="entry name" value="RIBOSOMAL_L9"/>
    <property type="match status" value="1"/>
</dbReference>
<dbReference type="Proteomes" id="UP000676649">
    <property type="component" value="Chromosome"/>
</dbReference>
<comment type="similarity">
    <text evidence="1 7">Belongs to the bacterial ribosomal protein bL9 family.</text>
</comment>
<dbReference type="InterPro" id="IPR000244">
    <property type="entry name" value="Ribosomal_bL9"/>
</dbReference>
<sequence>MEVILLEKTANLGNLGDKVTIKAGYGRNFLIPQGKAVPATPKKIREFEERRAELEKQAAENLAAAGARGEALSKLTIVINHKTGDEGRLFGSVGTQNIADAITAAGIAVAKHEVRLPKGVIRHVGTYDIDINLHTDVVVTLPIKVAAE</sequence>
<dbReference type="GO" id="GO:0003735">
    <property type="term" value="F:structural constituent of ribosome"/>
    <property type="evidence" value="ECO:0007669"/>
    <property type="project" value="InterPro"/>
</dbReference>
<name>A0A975MRJ9_9GAMM</name>
<dbReference type="GO" id="GO:0019843">
    <property type="term" value="F:rRNA binding"/>
    <property type="evidence" value="ECO:0007669"/>
    <property type="project" value="UniProtKB-UniRule"/>
</dbReference>
<evidence type="ECO:0000313" key="9">
    <source>
        <dbReference type="EMBL" id="QWF72204.1"/>
    </source>
</evidence>
<keyword evidence="4 7" id="KW-0689">Ribosomal protein</keyword>
<dbReference type="GO" id="GO:0005840">
    <property type="term" value="C:ribosome"/>
    <property type="evidence" value="ECO:0007669"/>
    <property type="project" value="UniProtKB-KW"/>
</dbReference>
<evidence type="ECO:0000256" key="4">
    <source>
        <dbReference type="ARBA" id="ARBA00022980"/>
    </source>
</evidence>
<dbReference type="PANTHER" id="PTHR21368">
    <property type="entry name" value="50S RIBOSOMAL PROTEIN L9"/>
    <property type="match status" value="1"/>
</dbReference>
<evidence type="ECO:0000259" key="8">
    <source>
        <dbReference type="PROSITE" id="PS00651"/>
    </source>
</evidence>
<dbReference type="NCBIfam" id="TIGR00158">
    <property type="entry name" value="L9"/>
    <property type="match status" value="1"/>
</dbReference>
<dbReference type="GO" id="GO:1990904">
    <property type="term" value="C:ribonucleoprotein complex"/>
    <property type="evidence" value="ECO:0007669"/>
    <property type="project" value="UniProtKB-KW"/>
</dbReference>
<dbReference type="SUPFAM" id="SSF55658">
    <property type="entry name" value="L9 N-domain-like"/>
    <property type="match status" value="1"/>
</dbReference>
<organism evidence="9 10">
    <name type="scientific">Methylomonas paludis</name>
    <dbReference type="NCBI Taxonomy" id="1173101"/>
    <lineage>
        <taxon>Bacteria</taxon>
        <taxon>Pseudomonadati</taxon>
        <taxon>Pseudomonadota</taxon>
        <taxon>Gammaproteobacteria</taxon>
        <taxon>Methylococcales</taxon>
        <taxon>Methylococcaceae</taxon>
        <taxon>Methylomonas</taxon>
    </lineage>
</organism>
<keyword evidence="5 7" id="KW-0687">Ribonucleoprotein</keyword>